<keyword evidence="1" id="KW-0472">Membrane</keyword>
<evidence type="ECO:0000256" key="1">
    <source>
        <dbReference type="SAM" id="Phobius"/>
    </source>
</evidence>
<dbReference type="AlphaFoldDB" id="A0A1C0YW95"/>
<feature type="transmembrane region" description="Helical" evidence="1">
    <location>
        <begin position="76"/>
        <end position="98"/>
    </location>
</feature>
<proteinExistence type="predicted"/>
<dbReference type="RefSeq" id="WP_066463270.1">
    <property type="nucleotide sequence ID" value="NZ_MATO01000028.1"/>
</dbReference>
<dbReference type="EMBL" id="MATO01000028">
    <property type="protein sequence ID" value="OCS91431.1"/>
    <property type="molecule type" value="Genomic_DNA"/>
</dbReference>
<name>A0A1C0YW95_9BACL</name>
<keyword evidence="1" id="KW-0812">Transmembrane</keyword>
<dbReference type="OrthoDB" id="2736869at2"/>
<evidence type="ECO:0000313" key="3">
    <source>
        <dbReference type="Proteomes" id="UP000093482"/>
    </source>
</evidence>
<protein>
    <recommendedName>
        <fullName evidence="4">DUF485 domain-containing protein</fullName>
    </recommendedName>
</protein>
<sequence length="124" mass="14395">MAAEYQDYDYVEASTVKFDDLPPLDPQIKENMRGELTTGLILTAIYFTFIFSIPVLNWYFPEIAFKPIWGGMSLTWFLTTFVTMAMAFIIALIHTVLYERRLKNVEKLQPVKEDDEDARNVTIS</sequence>
<reference evidence="2 3" key="1">
    <citation type="submission" date="2016-07" db="EMBL/GenBank/DDBJ databases">
        <title>Caryophanon latum genome sequencing.</title>
        <authorList>
            <person name="Verma A."/>
            <person name="Pal Y."/>
            <person name="Krishnamurthi S."/>
        </authorList>
    </citation>
    <scope>NUCLEOTIDE SEQUENCE [LARGE SCALE GENOMIC DNA]</scope>
    <source>
        <strain evidence="2 3">DSM 14151</strain>
    </source>
</reference>
<evidence type="ECO:0008006" key="4">
    <source>
        <dbReference type="Google" id="ProtNLM"/>
    </source>
</evidence>
<dbReference type="Proteomes" id="UP000093482">
    <property type="component" value="Unassembled WGS sequence"/>
</dbReference>
<keyword evidence="1" id="KW-1133">Transmembrane helix</keyword>
<keyword evidence="3" id="KW-1185">Reference proteome</keyword>
<feature type="transmembrane region" description="Helical" evidence="1">
    <location>
        <begin position="36"/>
        <end position="56"/>
    </location>
</feature>
<evidence type="ECO:0000313" key="2">
    <source>
        <dbReference type="EMBL" id="OCS91431.1"/>
    </source>
</evidence>
<organism evidence="2 3">
    <name type="scientific">Caryophanon latum</name>
    <dbReference type="NCBI Taxonomy" id="33977"/>
    <lineage>
        <taxon>Bacteria</taxon>
        <taxon>Bacillati</taxon>
        <taxon>Bacillota</taxon>
        <taxon>Bacilli</taxon>
        <taxon>Bacillales</taxon>
        <taxon>Caryophanaceae</taxon>
        <taxon>Caryophanon</taxon>
    </lineage>
</organism>
<accession>A0A1C0YW95</accession>
<comment type="caution">
    <text evidence="2">The sequence shown here is derived from an EMBL/GenBank/DDBJ whole genome shotgun (WGS) entry which is preliminary data.</text>
</comment>
<gene>
    <name evidence="2" type="ORF">A6K76_08770</name>
</gene>